<dbReference type="EMBL" id="BKCJ011087138">
    <property type="protein sequence ID" value="GFC82972.1"/>
    <property type="molecule type" value="Genomic_DNA"/>
</dbReference>
<feature type="non-terminal residue" evidence="2">
    <location>
        <position position="79"/>
    </location>
</feature>
<dbReference type="Gene3D" id="3.30.420.10">
    <property type="entry name" value="Ribonuclease H-like superfamily/Ribonuclease H"/>
    <property type="match status" value="1"/>
</dbReference>
<dbReference type="PANTHER" id="PTHR35046:SF26">
    <property type="entry name" value="RNA-DIRECTED DNA POLYMERASE"/>
    <property type="match status" value="1"/>
</dbReference>
<dbReference type="GO" id="GO:0003964">
    <property type="term" value="F:RNA-directed DNA polymerase activity"/>
    <property type="evidence" value="ECO:0007669"/>
    <property type="project" value="UniProtKB-KW"/>
</dbReference>
<dbReference type="SUPFAM" id="SSF53098">
    <property type="entry name" value="Ribonuclease H-like"/>
    <property type="match status" value="1"/>
</dbReference>
<accession>A0A699RG29</accession>
<keyword evidence="2" id="KW-0695">RNA-directed DNA polymerase</keyword>
<dbReference type="InterPro" id="IPR036397">
    <property type="entry name" value="RNaseH_sf"/>
</dbReference>
<dbReference type="PROSITE" id="PS50994">
    <property type="entry name" value="INTEGRASE"/>
    <property type="match status" value="1"/>
</dbReference>
<comment type="caution">
    <text evidence="2">The sequence shown here is derived from an EMBL/GenBank/DDBJ whole genome shotgun (WGS) entry which is preliminary data.</text>
</comment>
<dbReference type="InterPro" id="IPR012337">
    <property type="entry name" value="RNaseH-like_sf"/>
</dbReference>
<dbReference type="GO" id="GO:0003676">
    <property type="term" value="F:nucleic acid binding"/>
    <property type="evidence" value="ECO:0007669"/>
    <property type="project" value="InterPro"/>
</dbReference>
<name>A0A699RG29_TANCI</name>
<feature type="domain" description="Integrase catalytic" evidence="1">
    <location>
        <begin position="1"/>
        <end position="79"/>
    </location>
</feature>
<dbReference type="AlphaFoldDB" id="A0A699RG29"/>
<dbReference type="GO" id="GO:0015074">
    <property type="term" value="P:DNA integration"/>
    <property type="evidence" value="ECO:0007669"/>
    <property type="project" value="InterPro"/>
</dbReference>
<reference evidence="2" key="1">
    <citation type="journal article" date="2019" name="Sci. Rep.">
        <title>Draft genome of Tanacetum cinerariifolium, the natural source of mosquito coil.</title>
        <authorList>
            <person name="Yamashiro T."/>
            <person name="Shiraishi A."/>
            <person name="Satake H."/>
            <person name="Nakayama K."/>
        </authorList>
    </citation>
    <scope>NUCLEOTIDE SEQUENCE</scope>
</reference>
<gene>
    <name evidence="2" type="ORF">Tci_854942</name>
</gene>
<organism evidence="2">
    <name type="scientific">Tanacetum cinerariifolium</name>
    <name type="common">Dalmatian daisy</name>
    <name type="synonym">Chrysanthemum cinerariifolium</name>
    <dbReference type="NCBI Taxonomy" id="118510"/>
    <lineage>
        <taxon>Eukaryota</taxon>
        <taxon>Viridiplantae</taxon>
        <taxon>Streptophyta</taxon>
        <taxon>Embryophyta</taxon>
        <taxon>Tracheophyta</taxon>
        <taxon>Spermatophyta</taxon>
        <taxon>Magnoliopsida</taxon>
        <taxon>eudicotyledons</taxon>
        <taxon>Gunneridae</taxon>
        <taxon>Pentapetalae</taxon>
        <taxon>asterids</taxon>
        <taxon>campanulids</taxon>
        <taxon>Asterales</taxon>
        <taxon>Asteraceae</taxon>
        <taxon>Asteroideae</taxon>
        <taxon>Anthemideae</taxon>
        <taxon>Anthemidinae</taxon>
        <taxon>Tanacetum</taxon>
    </lineage>
</organism>
<sequence length="79" mass="9173">MDFITKLPKTTNGYDTMWVIVDRLTKSAHFLPMSENDLTEKLMKLYMKKVVTQHGVPVSIISDRDGRFTSLFWQALHKA</sequence>
<protein>
    <submittedName>
        <fullName evidence="2">Reverse transcriptase domain-containing protein</fullName>
    </submittedName>
</protein>
<dbReference type="InterPro" id="IPR001584">
    <property type="entry name" value="Integrase_cat-core"/>
</dbReference>
<evidence type="ECO:0000313" key="2">
    <source>
        <dbReference type="EMBL" id="GFC82972.1"/>
    </source>
</evidence>
<dbReference type="PANTHER" id="PTHR35046">
    <property type="entry name" value="ZINC KNUCKLE (CCHC-TYPE) FAMILY PROTEIN"/>
    <property type="match status" value="1"/>
</dbReference>
<proteinExistence type="predicted"/>
<evidence type="ECO:0000259" key="1">
    <source>
        <dbReference type="PROSITE" id="PS50994"/>
    </source>
</evidence>
<keyword evidence="2" id="KW-0548">Nucleotidyltransferase</keyword>
<keyword evidence="2" id="KW-0808">Transferase</keyword>